<evidence type="ECO:0000256" key="10">
    <source>
        <dbReference type="ARBA" id="ARBA00023170"/>
    </source>
</evidence>
<sequence length="825" mass="89573">MCGSRERCGIVRTADRTPVCNCYSDCYDYGDCCSDLSNLDNCSIPECDDGAVRLVGGVTNSTGRLEVCANGLWGRVCNRFQYWGPDNARVVCRQLGFPTEDARVVEGELARMFGVSERAPLLGEVHCIGMETELLECSHTSIGRHLCGVTVVPPVPDIVITCSEICQPPCVNGMCNINIGNCDCSPGYTGISCDEDVRECEADNGGCDHICTDFPGGYTCSCKVGYSTDGTSCRDIDECEEGSHDCSQICVNTPGSYYCNCQRGFQLVGGTECEDVDECQVLSPNGFCSQVCVNTEGSFHCNCMEGYQLFRSFLCTDIDECSEGIDTCSRSAPTPARCINTEGSYRCTCDEYIGYRLSTNGTTCEDVDECAEGPPLCRETCVNTPGSYSCTCPEGYELDVDRISCRDIDECKNMNGGCQSSCTNTPGSFRCSCDQGYRLLDDGLNCEALSCDPVLEAPLNGEIECDRQTVGRNCRFTCDDGYTLRGSENRTCLPSLQWREPPAICDPPMCPHLTPPDNGFVLFPCTREEGHLCRVVCAHGYSLVGPSNQTCRKDNMGSLVWSDGPQCVESGLCDPNPCLNGGFCIEAGTDFRCVCNGTATGYGGQTCGAVIVHFPPIPPVTDGLEFQITLYTGAEGFSGRVRVNIDRPKRGHVLRVNSGEISSTTASGAIGVVRVGIRQNTVRVIYEPRERNVFISGGSDNERPSSFEQFNLTRGLLQPSCCSADDHVKLSCPGDSTQTISLLSPCQWTTTDRGVTRTDAGAVFVQSSSLSLPTSLSSFRYRDVDYINDIRFEIGNCVACLECNNTNRQCSCYDHTPDDTVEFLQ</sequence>
<dbReference type="PROSITE" id="PS01186">
    <property type="entry name" value="EGF_2"/>
    <property type="match status" value="6"/>
</dbReference>
<dbReference type="InterPro" id="IPR001190">
    <property type="entry name" value="SRCR"/>
</dbReference>
<dbReference type="PROSITE" id="PS50026">
    <property type="entry name" value="EGF_3"/>
    <property type="match status" value="5"/>
</dbReference>
<dbReference type="Pfam" id="PF14670">
    <property type="entry name" value="FXa_inhibition"/>
    <property type="match status" value="2"/>
</dbReference>
<keyword evidence="14" id="KW-0768">Sushi</keyword>
<evidence type="ECO:0000259" key="17">
    <source>
        <dbReference type="PROSITE" id="PS50923"/>
    </source>
</evidence>
<dbReference type="GO" id="GO:0016020">
    <property type="term" value="C:membrane"/>
    <property type="evidence" value="ECO:0007669"/>
    <property type="project" value="UniProtKB-SubCell"/>
</dbReference>
<dbReference type="InterPro" id="IPR035976">
    <property type="entry name" value="Sushi/SCR/CCP_sf"/>
</dbReference>
<feature type="domain" description="EGF-like" evidence="15">
    <location>
        <begin position="366"/>
        <end position="406"/>
    </location>
</feature>
<evidence type="ECO:0000256" key="2">
    <source>
        <dbReference type="ARBA" id="ARBA00022536"/>
    </source>
</evidence>
<dbReference type="FunFam" id="3.10.250.10:FF:000016">
    <property type="entry name" value="Scavenger receptor cysteine-rich protein type 12"/>
    <property type="match status" value="1"/>
</dbReference>
<dbReference type="SMART" id="SM00032">
    <property type="entry name" value="CCP"/>
    <property type="match status" value="2"/>
</dbReference>
<feature type="disulfide bond" evidence="13">
    <location>
        <begin position="127"/>
        <end position="137"/>
    </location>
</feature>
<dbReference type="Pfam" id="PF07645">
    <property type="entry name" value="EGF_CA"/>
    <property type="match status" value="4"/>
</dbReference>
<feature type="non-terminal residue" evidence="19">
    <location>
        <position position="825"/>
    </location>
</feature>
<dbReference type="InterPro" id="IPR036772">
    <property type="entry name" value="SRCR-like_dom_sf"/>
</dbReference>
<dbReference type="InterPro" id="IPR000152">
    <property type="entry name" value="EGF-type_Asp/Asn_hydroxyl_site"/>
</dbReference>
<evidence type="ECO:0000256" key="14">
    <source>
        <dbReference type="PROSITE-ProRule" id="PRU00302"/>
    </source>
</evidence>
<dbReference type="Gene3D" id="3.10.250.10">
    <property type="entry name" value="SRCR-like domain"/>
    <property type="match status" value="1"/>
</dbReference>
<keyword evidence="2 12" id="KW-0245">EGF-like domain</keyword>
<evidence type="ECO:0000256" key="5">
    <source>
        <dbReference type="ARBA" id="ARBA00022729"/>
    </source>
</evidence>
<dbReference type="InterPro" id="IPR001881">
    <property type="entry name" value="EGF-like_Ca-bd_dom"/>
</dbReference>
<dbReference type="PROSITE" id="PS00010">
    <property type="entry name" value="ASX_HYDROXYL"/>
    <property type="match status" value="5"/>
</dbReference>
<keyword evidence="10" id="KW-0675">Receptor</keyword>
<dbReference type="PANTHER" id="PTHR24034:SF204">
    <property type="entry name" value="ADHESION G PROTEIN-COUPLED RECEPTOR E1"/>
    <property type="match status" value="1"/>
</dbReference>
<dbReference type="PROSITE" id="PS50958">
    <property type="entry name" value="SMB_2"/>
    <property type="match status" value="1"/>
</dbReference>
<evidence type="ECO:0000256" key="7">
    <source>
        <dbReference type="ARBA" id="ARBA00022989"/>
    </source>
</evidence>
<feature type="domain" description="Sushi" evidence="17">
    <location>
        <begin position="508"/>
        <end position="569"/>
    </location>
</feature>
<dbReference type="Pfam" id="PF00084">
    <property type="entry name" value="Sushi"/>
    <property type="match status" value="1"/>
</dbReference>
<keyword evidence="7" id="KW-1133">Transmembrane helix</keyword>
<dbReference type="Pfam" id="PF00008">
    <property type="entry name" value="EGF"/>
    <property type="match status" value="1"/>
</dbReference>
<keyword evidence="3" id="KW-0254">Endocytosis</keyword>
<dbReference type="GO" id="GO:0071944">
    <property type="term" value="C:cell periphery"/>
    <property type="evidence" value="ECO:0007669"/>
    <property type="project" value="UniProtKB-ARBA"/>
</dbReference>
<evidence type="ECO:0000256" key="9">
    <source>
        <dbReference type="ARBA" id="ARBA00023157"/>
    </source>
</evidence>
<evidence type="ECO:0000256" key="11">
    <source>
        <dbReference type="ARBA" id="ARBA00023180"/>
    </source>
</evidence>
<dbReference type="FunFam" id="2.10.25.10:FF:000009">
    <property type="entry name" value="Low-density lipoprotein receptor isoform 1"/>
    <property type="match status" value="1"/>
</dbReference>
<protein>
    <submittedName>
        <fullName evidence="19">Fibrillin-2</fullName>
    </submittedName>
</protein>
<dbReference type="SMART" id="SM00181">
    <property type="entry name" value="EGF"/>
    <property type="match status" value="8"/>
</dbReference>
<feature type="domain" description="SRCR" evidence="16">
    <location>
        <begin position="52"/>
        <end position="163"/>
    </location>
</feature>
<feature type="domain" description="EGF-like" evidence="15">
    <location>
        <begin position="407"/>
        <end position="447"/>
    </location>
</feature>
<dbReference type="FunFam" id="2.10.25.10:FF:000240">
    <property type="entry name" value="Vitamin K-dependent protein S"/>
    <property type="match status" value="2"/>
</dbReference>
<dbReference type="PROSITE" id="PS00022">
    <property type="entry name" value="EGF_1"/>
    <property type="match status" value="1"/>
</dbReference>
<evidence type="ECO:0000259" key="16">
    <source>
        <dbReference type="PROSITE" id="PS50287"/>
    </source>
</evidence>
<feature type="domain" description="EGF-like" evidence="15">
    <location>
        <begin position="317"/>
        <end position="365"/>
    </location>
</feature>
<dbReference type="AlphaFoldDB" id="A0AA35S112"/>
<dbReference type="SMART" id="SM00179">
    <property type="entry name" value="EGF_CA"/>
    <property type="match status" value="6"/>
</dbReference>
<feature type="domain" description="SMB" evidence="18">
    <location>
        <begin position="1"/>
        <end position="48"/>
    </location>
</feature>
<evidence type="ECO:0000256" key="6">
    <source>
        <dbReference type="ARBA" id="ARBA00022737"/>
    </source>
</evidence>
<name>A0AA35S112_GEOBA</name>
<dbReference type="InterPro" id="IPR000436">
    <property type="entry name" value="Sushi_SCR_CCP_dom"/>
</dbReference>
<keyword evidence="8" id="KW-0472">Membrane</keyword>
<reference evidence="19" key="1">
    <citation type="submission" date="2023-03" db="EMBL/GenBank/DDBJ databases">
        <authorList>
            <person name="Steffen K."/>
            <person name="Cardenas P."/>
        </authorList>
    </citation>
    <scope>NUCLEOTIDE SEQUENCE</scope>
</reference>
<dbReference type="GO" id="GO:0005509">
    <property type="term" value="F:calcium ion binding"/>
    <property type="evidence" value="ECO:0007669"/>
    <property type="project" value="InterPro"/>
</dbReference>
<dbReference type="SUPFAM" id="SSF56487">
    <property type="entry name" value="SRCR-like"/>
    <property type="match status" value="1"/>
</dbReference>
<gene>
    <name evidence="19" type="ORF">GBAR_LOCUS12480</name>
</gene>
<accession>A0AA35S112</accession>
<dbReference type="Gene3D" id="2.10.70.10">
    <property type="entry name" value="Complement Module, domain 1"/>
    <property type="match status" value="2"/>
</dbReference>
<evidence type="ECO:0000256" key="4">
    <source>
        <dbReference type="ARBA" id="ARBA00022692"/>
    </source>
</evidence>
<evidence type="ECO:0000313" key="20">
    <source>
        <dbReference type="Proteomes" id="UP001174909"/>
    </source>
</evidence>
<dbReference type="Proteomes" id="UP001174909">
    <property type="component" value="Unassembled WGS sequence"/>
</dbReference>
<evidence type="ECO:0000259" key="18">
    <source>
        <dbReference type="PROSITE" id="PS50958"/>
    </source>
</evidence>
<dbReference type="CDD" id="cd00033">
    <property type="entry name" value="CCP"/>
    <property type="match status" value="2"/>
</dbReference>
<dbReference type="InterPro" id="IPR001212">
    <property type="entry name" value="Somatomedin_B_dom"/>
</dbReference>
<comment type="caution">
    <text evidence="19">The sequence shown here is derived from an EMBL/GenBank/DDBJ whole genome shotgun (WGS) entry which is preliminary data.</text>
</comment>
<keyword evidence="20" id="KW-1185">Reference proteome</keyword>
<proteinExistence type="predicted"/>
<dbReference type="Gene3D" id="2.10.25.10">
    <property type="entry name" value="Laminin"/>
    <property type="match status" value="7"/>
</dbReference>
<feature type="domain" description="Sushi" evidence="17">
    <location>
        <begin position="449"/>
        <end position="507"/>
    </location>
</feature>
<dbReference type="PROSITE" id="PS50287">
    <property type="entry name" value="SRCR_2"/>
    <property type="match status" value="1"/>
</dbReference>
<keyword evidence="11" id="KW-0325">Glycoprotein</keyword>
<dbReference type="InterPro" id="IPR049883">
    <property type="entry name" value="NOTCH1_EGF-like"/>
</dbReference>
<dbReference type="InterPro" id="IPR018097">
    <property type="entry name" value="EGF_Ca-bd_CS"/>
</dbReference>
<keyword evidence="9 13" id="KW-1015">Disulfide bond</keyword>
<dbReference type="GO" id="GO:0006897">
    <property type="term" value="P:endocytosis"/>
    <property type="evidence" value="ECO:0007669"/>
    <property type="project" value="UniProtKB-KW"/>
</dbReference>
<dbReference type="InterPro" id="IPR000742">
    <property type="entry name" value="EGF"/>
</dbReference>
<evidence type="ECO:0000256" key="12">
    <source>
        <dbReference type="PROSITE-ProRule" id="PRU00076"/>
    </source>
</evidence>
<dbReference type="PROSITE" id="PS50923">
    <property type="entry name" value="SUSHI"/>
    <property type="match status" value="2"/>
</dbReference>
<dbReference type="SUPFAM" id="SSF57196">
    <property type="entry name" value="EGF/Laminin"/>
    <property type="match status" value="1"/>
</dbReference>
<feature type="domain" description="EGF-like" evidence="15">
    <location>
        <begin position="569"/>
        <end position="608"/>
    </location>
</feature>
<feature type="domain" description="EGF-like" evidence="15">
    <location>
        <begin position="235"/>
        <end position="274"/>
    </location>
</feature>
<comment type="subcellular location">
    <subcellularLocation>
        <location evidence="1">Membrane</location>
        <topology evidence="1">Single-pass type I membrane protein</topology>
    </subcellularLocation>
</comment>
<evidence type="ECO:0000256" key="1">
    <source>
        <dbReference type="ARBA" id="ARBA00004479"/>
    </source>
</evidence>
<dbReference type="Pfam" id="PF00530">
    <property type="entry name" value="SRCR"/>
    <property type="match status" value="1"/>
</dbReference>
<comment type="caution">
    <text evidence="13">Lacks conserved residue(s) required for the propagation of feature annotation.</text>
</comment>
<dbReference type="PROSITE" id="PS01187">
    <property type="entry name" value="EGF_CA"/>
    <property type="match status" value="1"/>
</dbReference>
<evidence type="ECO:0000313" key="19">
    <source>
        <dbReference type="EMBL" id="CAI8020959.1"/>
    </source>
</evidence>
<dbReference type="FunFam" id="2.10.25.10:FF:000010">
    <property type="entry name" value="Pro-epidermal growth factor"/>
    <property type="match status" value="1"/>
</dbReference>
<keyword evidence="6" id="KW-0677">Repeat</keyword>
<dbReference type="PRINTS" id="PR00258">
    <property type="entry name" value="SPERACTRCPTR"/>
</dbReference>
<dbReference type="SUPFAM" id="SSF57535">
    <property type="entry name" value="Complement control module/SCR domain"/>
    <property type="match status" value="2"/>
</dbReference>
<dbReference type="InterPro" id="IPR050751">
    <property type="entry name" value="ECM_structural_protein"/>
</dbReference>
<keyword evidence="5" id="KW-0732">Signal</keyword>
<dbReference type="InterPro" id="IPR009030">
    <property type="entry name" value="Growth_fac_rcpt_cys_sf"/>
</dbReference>
<evidence type="ECO:0000256" key="8">
    <source>
        <dbReference type="ARBA" id="ARBA00023136"/>
    </source>
</evidence>
<evidence type="ECO:0000256" key="3">
    <source>
        <dbReference type="ARBA" id="ARBA00022583"/>
    </source>
</evidence>
<dbReference type="SMART" id="SM00202">
    <property type="entry name" value="SR"/>
    <property type="match status" value="1"/>
</dbReference>
<dbReference type="EMBL" id="CASHTH010001857">
    <property type="protein sequence ID" value="CAI8020959.1"/>
    <property type="molecule type" value="Genomic_DNA"/>
</dbReference>
<dbReference type="PANTHER" id="PTHR24034">
    <property type="entry name" value="EGF-LIKE DOMAIN-CONTAINING PROTEIN"/>
    <property type="match status" value="1"/>
</dbReference>
<evidence type="ECO:0000259" key="15">
    <source>
        <dbReference type="PROSITE" id="PS50026"/>
    </source>
</evidence>
<dbReference type="SUPFAM" id="SSF57184">
    <property type="entry name" value="Growth factor receptor domain"/>
    <property type="match status" value="2"/>
</dbReference>
<dbReference type="FunFam" id="2.10.25.10:FF:000038">
    <property type="entry name" value="Fibrillin 2"/>
    <property type="match status" value="2"/>
</dbReference>
<organism evidence="19 20">
    <name type="scientific">Geodia barretti</name>
    <name type="common">Barrett's horny sponge</name>
    <dbReference type="NCBI Taxonomy" id="519541"/>
    <lineage>
        <taxon>Eukaryota</taxon>
        <taxon>Metazoa</taxon>
        <taxon>Porifera</taxon>
        <taxon>Demospongiae</taxon>
        <taxon>Heteroscleromorpha</taxon>
        <taxon>Tetractinellida</taxon>
        <taxon>Astrophorina</taxon>
        <taxon>Geodiidae</taxon>
        <taxon>Geodia</taxon>
    </lineage>
</organism>
<keyword evidence="4" id="KW-0812">Transmembrane</keyword>
<feature type="disulfide bond" evidence="14">
    <location>
        <begin position="478"/>
        <end position="505"/>
    </location>
</feature>
<evidence type="ECO:0000256" key="13">
    <source>
        <dbReference type="PROSITE-ProRule" id="PRU00196"/>
    </source>
</evidence>